<keyword evidence="2" id="KW-1185">Reference proteome</keyword>
<accession>A0A081NDQ4</accession>
<gene>
    <name evidence="1" type="ORF">GZ78_22360</name>
</gene>
<dbReference type="RefSeq" id="WP_034840233.1">
    <property type="nucleotide sequence ID" value="NZ_JOKH01000005.1"/>
</dbReference>
<organism evidence="1 2">
    <name type="scientific">Endozoicomonas numazuensis</name>
    <dbReference type="NCBI Taxonomy" id="1137799"/>
    <lineage>
        <taxon>Bacteria</taxon>
        <taxon>Pseudomonadati</taxon>
        <taxon>Pseudomonadota</taxon>
        <taxon>Gammaproteobacteria</taxon>
        <taxon>Oceanospirillales</taxon>
        <taxon>Endozoicomonadaceae</taxon>
        <taxon>Endozoicomonas</taxon>
    </lineage>
</organism>
<comment type="caution">
    <text evidence="1">The sequence shown here is derived from an EMBL/GenBank/DDBJ whole genome shotgun (WGS) entry which is preliminary data.</text>
</comment>
<dbReference type="AlphaFoldDB" id="A0A081NDQ4"/>
<evidence type="ECO:0000313" key="2">
    <source>
        <dbReference type="Proteomes" id="UP000028073"/>
    </source>
</evidence>
<name>A0A081NDQ4_9GAMM</name>
<proteinExistence type="predicted"/>
<reference evidence="1 2" key="1">
    <citation type="submission" date="2014-06" db="EMBL/GenBank/DDBJ databases">
        <title>Whole Genome Sequences of Three Symbiotic Endozoicomonas Bacteria.</title>
        <authorList>
            <person name="Neave M.J."/>
            <person name="Apprill A."/>
            <person name="Voolstra C.R."/>
        </authorList>
    </citation>
    <scope>NUCLEOTIDE SEQUENCE [LARGE SCALE GENOMIC DNA]</scope>
    <source>
        <strain evidence="1 2">DSM 25634</strain>
    </source>
</reference>
<dbReference type="Proteomes" id="UP000028073">
    <property type="component" value="Unassembled WGS sequence"/>
</dbReference>
<protein>
    <submittedName>
        <fullName evidence="1">Uncharacterized protein</fullName>
    </submittedName>
</protein>
<evidence type="ECO:0000313" key="1">
    <source>
        <dbReference type="EMBL" id="KEQ16577.1"/>
    </source>
</evidence>
<sequence>MDFRRFFGSKIQSQAKNHSRLANLLFEGSPQRARVFSHIVNADYVFYQTLFNEDPDQLLSWFVKPNHLQDAIQALGLIANFYKPQTAFFRVEDRVLNLIRSYLSGIDGSYNIDIDSASKAVALHLLKINKGLVLFDNEESLIKELESMLANQQLEWLALIG</sequence>
<dbReference type="EMBL" id="JOKH01000005">
    <property type="protein sequence ID" value="KEQ16577.1"/>
    <property type="molecule type" value="Genomic_DNA"/>
</dbReference>